<evidence type="ECO:0000256" key="1">
    <source>
        <dbReference type="ARBA" id="ARBA00004651"/>
    </source>
</evidence>
<organism evidence="10 11">
    <name type="scientific">Candidatus Sulfotelmatobacter kueseliae</name>
    <dbReference type="NCBI Taxonomy" id="2042962"/>
    <lineage>
        <taxon>Bacteria</taxon>
        <taxon>Pseudomonadati</taxon>
        <taxon>Acidobacteriota</taxon>
        <taxon>Terriglobia</taxon>
        <taxon>Terriglobales</taxon>
        <taxon>Candidatus Korobacteraceae</taxon>
        <taxon>Candidatus Sulfotelmatobacter</taxon>
    </lineage>
</organism>
<feature type="transmembrane region" description="Helical" evidence="8">
    <location>
        <begin position="463"/>
        <end position="485"/>
    </location>
</feature>
<name>A0A2U3KT19_9BACT</name>
<dbReference type="AlphaFoldDB" id="A0A2U3KT19"/>
<gene>
    <name evidence="10" type="ORF">SBA1_470020</name>
</gene>
<evidence type="ECO:0000256" key="4">
    <source>
        <dbReference type="ARBA" id="ARBA00022679"/>
    </source>
</evidence>
<proteinExistence type="predicted"/>
<evidence type="ECO:0000313" key="11">
    <source>
        <dbReference type="Proteomes" id="UP000238701"/>
    </source>
</evidence>
<dbReference type="GO" id="GO:0010041">
    <property type="term" value="P:response to iron(III) ion"/>
    <property type="evidence" value="ECO:0007669"/>
    <property type="project" value="TreeGrafter"/>
</dbReference>
<evidence type="ECO:0000256" key="8">
    <source>
        <dbReference type="SAM" id="Phobius"/>
    </source>
</evidence>
<keyword evidence="6 8" id="KW-1133">Transmembrane helix</keyword>
<feature type="transmembrane region" description="Helical" evidence="8">
    <location>
        <begin position="378"/>
        <end position="396"/>
    </location>
</feature>
<evidence type="ECO:0000256" key="2">
    <source>
        <dbReference type="ARBA" id="ARBA00022475"/>
    </source>
</evidence>
<dbReference type="InterPro" id="IPR050297">
    <property type="entry name" value="LipidA_mod_glycosyltrf_83"/>
</dbReference>
<feature type="transmembrane region" description="Helical" evidence="8">
    <location>
        <begin position="139"/>
        <end position="161"/>
    </location>
</feature>
<keyword evidence="3" id="KW-0328">Glycosyltransferase</keyword>
<feature type="transmembrane region" description="Helical" evidence="8">
    <location>
        <begin position="176"/>
        <end position="207"/>
    </location>
</feature>
<dbReference type="InterPro" id="IPR038731">
    <property type="entry name" value="RgtA/B/C-like"/>
</dbReference>
<keyword evidence="5 8" id="KW-0812">Transmembrane</keyword>
<feature type="transmembrane region" description="Helical" evidence="8">
    <location>
        <begin position="435"/>
        <end position="456"/>
    </location>
</feature>
<feature type="transmembrane region" description="Helical" evidence="8">
    <location>
        <begin position="17"/>
        <end position="36"/>
    </location>
</feature>
<evidence type="ECO:0000256" key="7">
    <source>
        <dbReference type="ARBA" id="ARBA00023136"/>
    </source>
</evidence>
<dbReference type="GO" id="GO:0009103">
    <property type="term" value="P:lipopolysaccharide biosynthetic process"/>
    <property type="evidence" value="ECO:0007669"/>
    <property type="project" value="UniProtKB-ARBA"/>
</dbReference>
<dbReference type="EMBL" id="OMOD01000141">
    <property type="protein sequence ID" value="SPF42798.1"/>
    <property type="molecule type" value="Genomic_DNA"/>
</dbReference>
<accession>A0A2U3KT19</accession>
<evidence type="ECO:0000256" key="5">
    <source>
        <dbReference type="ARBA" id="ARBA00022692"/>
    </source>
</evidence>
<sequence>MTPATGPQAVSIRRTTFLSLSILVALWLAIYVASMFTPPLLDDVDTIHAEAAREMLLRHDWVTLYTDGLRYLEKAPLMYWSLAASYEVFGISDWSTRLPLMLGVLALVLATYGLGRYAFGERGGFYSALALVTSIGPYVFTRFLIPDVLVGLWLVISYYFFLRSLEEETPSRFVCWGFAAACALNVLTKGLIGLVFPIGTIGLYLLLTRNLRHLLKLRVLSSTLVFFALAAPWHALAAIRNPAQGEARGFLWFYFINEHVRRFLGTRQPPGFDTVPLVLFWAFLLLWLVPWAVFLPQALRDVPLRAERSPSPLRSKANLLFFLWAIVILLFFSFSTRQEYYTIPALPGVALLAGGWLARESGAEASEGDRRAGRASALVLMVVGILAAVIGLALFFRTHQPPPGVDLADLLKKNPQDYDLSLGHVLDFTTDALGIFRGPLLGASLSLLLGTTLNWWMRRRGRLALGNAALSLMMVGLLTCVHVSFSRFSPILSSHDLAVAIQKEYRPGDVIVIDGQYHEASTLNFYTHVPGTRDPVPVRILHAPSGNLWYGAKFPDAPHVFETPQSFALLWSGPARVFLWTDQDDPKELAGMPHFLLARSGGKAIFTNRER</sequence>
<feature type="transmembrane region" description="Helical" evidence="8">
    <location>
        <begin position="340"/>
        <end position="358"/>
    </location>
</feature>
<feature type="transmembrane region" description="Helical" evidence="8">
    <location>
        <begin position="317"/>
        <end position="334"/>
    </location>
</feature>
<feature type="transmembrane region" description="Helical" evidence="8">
    <location>
        <begin position="278"/>
        <end position="296"/>
    </location>
</feature>
<dbReference type="OrthoDB" id="9815691at2"/>
<dbReference type="GO" id="GO:0005886">
    <property type="term" value="C:plasma membrane"/>
    <property type="evidence" value="ECO:0007669"/>
    <property type="project" value="UniProtKB-SubCell"/>
</dbReference>
<protein>
    <submittedName>
        <fullName evidence="10">Glycosyl transferase, family 39</fullName>
    </submittedName>
</protein>
<feature type="transmembrane region" description="Helical" evidence="8">
    <location>
        <begin position="219"/>
        <end position="239"/>
    </location>
</feature>
<keyword evidence="2" id="KW-1003">Cell membrane</keyword>
<dbReference type="Proteomes" id="UP000238701">
    <property type="component" value="Unassembled WGS sequence"/>
</dbReference>
<evidence type="ECO:0000313" key="10">
    <source>
        <dbReference type="EMBL" id="SPF42798.1"/>
    </source>
</evidence>
<feature type="transmembrane region" description="Helical" evidence="8">
    <location>
        <begin position="98"/>
        <end position="119"/>
    </location>
</feature>
<feature type="domain" description="Glycosyltransferase RgtA/B/C/D-like" evidence="9">
    <location>
        <begin position="74"/>
        <end position="232"/>
    </location>
</feature>
<evidence type="ECO:0000259" key="9">
    <source>
        <dbReference type="Pfam" id="PF13231"/>
    </source>
</evidence>
<dbReference type="PANTHER" id="PTHR33908">
    <property type="entry name" value="MANNOSYLTRANSFERASE YKCB-RELATED"/>
    <property type="match status" value="1"/>
</dbReference>
<dbReference type="Pfam" id="PF13231">
    <property type="entry name" value="PMT_2"/>
    <property type="match status" value="1"/>
</dbReference>
<reference evidence="11" key="1">
    <citation type="submission" date="2018-02" db="EMBL/GenBank/DDBJ databases">
        <authorList>
            <person name="Hausmann B."/>
        </authorList>
    </citation>
    <scope>NUCLEOTIDE SEQUENCE [LARGE SCALE GENOMIC DNA]</scope>
    <source>
        <strain evidence="11">Peat soil MAG SbA1</strain>
    </source>
</reference>
<evidence type="ECO:0000256" key="3">
    <source>
        <dbReference type="ARBA" id="ARBA00022676"/>
    </source>
</evidence>
<dbReference type="PANTHER" id="PTHR33908:SF3">
    <property type="entry name" value="UNDECAPRENYL PHOSPHATE-ALPHA-4-AMINO-4-DEOXY-L-ARABINOSE ARABINOSYL TRANSFERASE"/>
    <property type="match status" value="1"/>
</dbReference>
<dbReference type="GO" id="GO:0016763">
    <property type="term" value="F:pentosyltransferase activity"/>
    <property type="evidence" value="ECO:0007669"/>
    <property type="project" value="TreeGrafter"/>
</dbReference>
<keyword evidence="7 8" id="KW-0472">Membrane</keyword>
<keyword evidence="4 10" id="KW-0808">Transferase</keyword>
<evidence type="ECO:0000256" key="6">
    <source>
        <dbReference type="ARBA" id="ARBA00022989"/>
    </source>
</evidence>
<comment type="subcellular location">
    <subcellularLocation>
        <location evidence="1">Cell membrane</location>
        <topology evidence="1">Multi-pass membrane protein</topology>
    </subcellularLocation>
</comment>